<evidence type="ECO:0000313" key="2">
    <source>
        <dbReference type="EMBL" id="MFF0006464.1"/>
    </source>
</evidence>
<protein>
    <submittedName>
        <fullName evidence="2">Uncharacterized protein</fullName>
    </submittedName>
</protein>
<sequence>MLTAHERTNATATGRSSALLAMALETAAVLTLVSAVLRRRDV</sequence>
<evidence type="ECO:0000256" key="1">
    <source>
        <dbReference type="SAM" id="Phobius"/>
    </source>
</evidence>
<evidence type="ECO:0000313" key="3">
    <source>
        <dbReference type="Proteomes" id="UP001601422"/>
    </source>
</evidence>
<keyword evidence="1" id="KW-1133">Transmembrane helix</keyword>
<dbReference type="RefSeq" id="WP_361949196.1">
    <property type="nucleotide sequence ID" value="NZ_JBEXVS010000040.1"/>
</dbReference>
<dbReference type="Proteomes" id="UP001601422">
    <property type="component" value="Unassembled WGS sequence"/>
</dbReference>
<name>A0ABW6MZM9_9ACTN</name>
<gene>
    <name evidence="2" type="ORF">ACFYQT_23875</name>
</gene>
<dbReference type="EMBL" id="JBIAJP010000007">
    <property type="protein sequence ID" value="MFF0006464.1"/>
    <property type="molecule type" value="Genomic_DNA"/>
</dbReference>
<comment type="caution">
    <text evidence="2">The sequence shown here is derived from an EMBL/GenBank/DDBJ whole genome shotgun (WGS) entry which is preliminary data.</text>
</comment>
<feature type="transmembrane region" description="Helical" evidence="1">
    <location>
        <begin position="18"/>
        <end position="37"/>
    </location>
</feature>
<keyword evidence="1" id="KW-0812">Transmembrane</keyword>
<reference evidence="2 3" key="1">
    <citation type="submission" date="2024-10" db="EMBL/GenBank/DDBJ databases">
        <title>The Natural Products Discovery Center: Release of the First 8490 Sequenced Strains for Exploring Actinobacteria Biosynthetic Diversity.</title>
        <authorList>
            <person name="Kalkreuter E."/>
            <person name="Kautsar S.A."/>
            <person name="Yang D."/>
            <person name="Bader C.D."/>
            <person name="Teijaro C.N."/>
            <person name="Fluegel L."/>
            <person name="Davis C.M."/>
            <person name="Simpson J.R."/>
            <person name="Lauterbach L."/>
            <person name="Steele A.D."/>
            <person name="Gui C."/>
            <person name="Meng S."/>
            <person name="Li G."/>
            <person name="Viehrig K."/>
            <person name="Ye F."/>
            <person name="Su P."/>
            <person name="Kiefer A.F."/>
            <person name="Nichols A."/>
            <person name="Cepeda A.J."/>
            <person name="Yan W."/>
            <person name="Fan B."/>
            <person name="Jiang Y."/>
            <person name="Adhikari A."/>
            <person name="Zheng C.-J."/>
            <person name="Schuster L."/>
            <person name="Cowan T.M."/>
            <person name="Smanski M.J."/>
            <person name="Chevrette M.G."/>
            <person name="De Carvalho L.P.S."/>
            <person name="Shen B."/>
        </authorList>
    </citation>
    <scope>NUCLEOTIDE SEQUENCE [LARGE SCALE GENOMIC DNA]</scope>
    <source>
        <strain evidence="2 3">NPDC005497</strain>
    </source>
</reference>
<organism evidence="2 3">
    <name type="scientific">Streptomyces tibetensis</name>
    <dbReference type="NCBI Taxonomy" id="2382123"/>
    <lineage>
        <taxon>Bacteria</taxon>
        <taxon>Bacillati</taxon>
        <taxon>Actinomycetota</taxon>
        <taxon>Actinomycetes</taxon>
        <taxon>Kitasatosporales</taxon>
        <taxon>Streptomycetaceae</taxon>
        <taxon>Streptomyces</taxon>
    </lineage>
</organism>
<proteinExistence type="predicted"/>
<accession>A0ABW6MZM9</accession>
<keyword evidence="3" id="KW-1185">Reference proteome</keyword>
<keyword evidence="1" id="KW-0472">Membrane</keyword>